<protein>
    <submittedName>
        <fullName evidence="3">NPC1_N domain-containing protein</fullName>
    </submittedName>
</protein>
<evidence type="ECO:0000313" key="2">
    <source>
        <dbReference type="Proteomes" id="UP000492821"/>
    </source>
</evidence>
<reference evidence="3" key="2">
    <citation type="submission" date="2020-10" db="UniProtKB">
        <authorList>
            <consortium name="WormBaseParasite"/>
        </authorList>
    </citation>
    <scope>IDENTIFICATION</scope>
</reference>
<dbReference type="AlphaFoldDB" id="A0A7E4VTQ4"/>
<proteinExistence type="predicted"/>
<feature type="transmembrane region" description="Helical" evidence="1">
    <location>
        <begin position="6"/>
        <end position="28"/>
    </location>
</feature>
<keyword evidence="1" id="KW-1133">Transmembrane helix</keyword>
<name>A0A7E4VTQ4_PANRE</name>
<evidence type="ECO:0000256" key="1">
    <source>
        <dbReference type="SAM" id="Phobius"/>
    </source>
</evidence>
<dbReference type="WBParaSite" id="Pan_g3080.t1">
    <property type="protein sequence ID" value="Pan_g3080.t1"/>
    <property type="gene ID" value="Pan_g3080"/>
</dbReference>
<keyword evidence="2" id="KW-1185">Reference proteome</keyword>
<keyword evidence="1" id="KW-0812">Transmembrane</keyword>
<organism evidence="2 3">
    <name type="scientific">Panagrellus redivivus</name>
    <name type="common">Microworm</name>
    <dbReference type="NCBI Taxonomy" id="6233"/>
    <lineage>
        <taxon>Eukaryota</taxon>
        <taxon>Metazoa</taxon>
        <taxon>Ecdysozoa</taxon>
        <taxon>Nematoda</taxon>
        <taxon>Chromadorea</taxon>
        <taxon>Rhabditida</taxon>
        <taxon>Tylenchina</taxon>
        <taxon>Panagrolaimomorpha</taxon>
        <taxon>Panagrolaimoidea</taxon>
        <taxon>Panagrolaimidae</taxon>
        <taxon>Panagrellus</taxon>
    </lineage>
</organism>
<accession>A0A7E4VTQ4</accession>
<evidence type="ECO:0000313" key="3">
    <source>
        <dbReference type="WBParaSite" id="Pan_g3080.t1"/>
    </source>
</evidence>
<feature type="transmembrane region" description="Helical" evidence="1">
    <location>
        <begin position="93"/>
        <end position="112"/>
    </location>
</feature>
<keyword evidence="1" id="KW-0472">Membrane</keyword>
<sequence>MQLYVLHSLIVAIMCAKVVMPLGISTIFKCAKVEVPSDAVACHGGCDGSVVKSGCPILVSIIGGPEQQLSTLKVNLNFFVAKASVFPALGPKIILWLFSLVLLATMSMPKLAEMPYSPVLPRRNAELDDYMTVSPDLRSWICSDGQDDPNCNDGTFAVGNIKFESTIGPEVITGSSIYSHCVLDVPARSSPLQTGHGLHNNCPFPEPYSMPTITMPSASSLDPIPTNDLSTISQWRSSVIMSTMPLSSSNYCVAVASPENQCSLCRAIRTVSYLKVLNS</sequence>
<dbReference type="Proteomes" id="UP000492821">
    <property type="component" value="Unassembled WGS sequence"/>
</dbReference>
<reference evidence="2" key="1">
    <citation type="journal article" date="2013" name="Genetics">
        <title>The draft genome and transcriptome of Panagrellus redivivus are shaped by the harsh demands of a free-living lifestyle.</title>
        <authorList>
            <person name="Srinivasan J."/>
            <person name="Dillman A.R."/>
            <person name="Macchietto M.G."/>
            <person name="Heikkinen L."/>
            <person name="Lakso M."/>
            <person name="Fracchia K.M."/>
            <person name="Antoshechkin I."/>
            <person name="Mortazavi A."/>
            <person name="Wong G."/>
            <person name="Sternberg P.W."/>
        </authorList>
    </citation>
    <scope>NUCLEOTIDE SEQUENCE [LARGE SCALE GENOMIC DNA]</scope>
    <source>
        <strain evidence="2">MT8872</strain>
    </source>
</reference>